<dbReference type="InterPro" id="IPR051633">
    <property type="entry name" value="AceTr"/>
</dbReference>
<keyword evidence="5 7" id="KW-0472">Membrane</keyword>
<comment type="similarity">
    <text evidence="2">Belongs to the acetate uptake transporter (AceTr) (TC 2.A.96) family.</text>
</comment>
<dbReference type="AlphaFoldDB" id="A0A5E8CA77"/>
<keyword evidence="3 7" id="KW-0812">Transmembrane</keyword>
<dbReference type="Proteomes" id="UP000398389">
    <property type="component" value="Unassembled WGS sequence"/>
</dbReference>
<dbReference type="PANTHER" id="PTHR31123">
    <property type="entry name" value="ACCUMULATION OF DYADS PROTEIN 2-RELATED"/>
    <property type="match status" value="1"/>
</dbReference>
<evidence type="ECO:0000256" key="7">
    <source>
        <dbReference type="SAM" id="Phobius"/>
    </source>
</evidence>
<dbReference type="NCBIfam" id="NF038013">
    <property type="entry name" value="AceTr_1"/>
    <property type="match status" value="1"/>
</dbReference>
<dbReference type="GeneID" id="43584874"/>
<feature type="transmembrane region" description="Helical" evidence="7">
    <location>
        <begin position="231"/>
        <end position="248"/>
    </location>
</feature>
<dbReference type="EMBL" id="CABVLU010000005">
    <property type="protein sequence ID" value="VVT58146.1"/>
    <property type="molecule type" value="Genomic_DNA"/>
</dbReference>
<name>A0A5E8CA77_9ASCO</name>
<sequence>MSDEKPSSSTEEFHPNPNPHHDFIATSQGLSRVITSDTHVHLGSMSFERSEFMRAFEGYLNPGSAPRPSRKFGNPVPLGVAGFSMSLFIVSLINTGARDVSNGALAAGLCMVYSGLIELIAGIWCIVAENTWAATLITSFSGFWISYGFILIDAFGMVSAYKDTPGQLQSVLGFYLVGWTLFSAVMWSFTFRSTWVLFSLMFFVVIILCLLSAGQFLLLSHPTTATNCTKAGGVIGVFTAFIGWYIVYEGIATNENTFFVPPVLLMPQTVLGRKKKSQEEEV</sequence>
<dbReference type="GO" id="GO:0005886">
    <property type="term" value="C:plasma membrane"/>
    <property type="evidence" value="ECO:0007669"/>
    <property type="project" value="TreeGrafter"/>
</dbReference>
<evidence type="ECO:0000256" key="1">
    <source>
        <dbReference type="ARBA" id="ARBA00004141"/>
    </source>
</evidence>
<evidence type="ECO:0000256" key="6">
    <source>
        <dbReference type="SAM" id="MobiDB-lite"/>
    </source>
</evidence>
<feature type="transmembrane region" description="Helical" evidence="7">
    <location>
        <begin position="170"/>
        <end position="189"/>
    </location>
</feature>
<evidence type="ECO:0000313" key="9">
    <source>
        <dbReference type="Proteomes" id="UP000398389"/>
    </source>
</evidence>
<feature type="region of interest" description="Disordered" evidence="6">
    <location>
        <begin position="1"/>
        <end position="21"/>
    </location>
</feature>
<gene>
    <name evidence="8" type="ORF">SAPINGB_P006060</name>
</gene>
<feature type="transmembrane region" description="Helical" evidence="7">
    <location>
        <begin position="76"/>
        <end position="93"/>
    </location>
</feature>
<dbReference type="OrthoDB" id="3648309at2759"/>
<proteinExistence type="inferred from homology"/>
<dbReference type="InterPro" id="IPR000791">
    <property type="entry name" value="Gpr1/Fun34/SatP-like"/>
</dbReference>
<protein>
    <recommendedName>
        <fullName evidence="10">Acetate transporter</fullName>
    </recommendedName>
</protein>
<evidence type="ECO:0000256" key="4">
    <source>
        <dbReference type="ARBA" id="ARBA00022989"/>
    </source>
</evidence>
<feature type="transmembrane region" description="Helical" evidence="7">
    <location>
        <begin position="195"/>
        <end position="219"/>
    </location>
</feature>
<keyword evidence="4 7" id="KW-1133">Transmembrane helix</keyword>
<evidence type="ECO:0000256" key="5">
    <source>
        <dbReference type="ARBA" id="ARBA00023136"/>
    </source>
</evidence>
<evidence type="ECO:0000256" key="2">
    <source>
        <dbReference type="ARBA" id="ARBA00005587"/>
    </source>
</evidence>
<dbReference type="Pfam" id="PF01184">
    <property type="entry name" value="Gpr1_Fun34_YaaH"/>
    <property type="match status" value="1"/>
</dbReference>
<accession>A0A5E8CA77</accession>
<evidence type="ECO:0008006" key="10">
    <source>
        <dbReference type="Google" id="ProtNLM"/>
    </source>
</evidence>
<dbReference type="PANTHER" id="PTHR31123:SF3">
    <property type="entry name" value="AMMONIA TRANSPORT OUTWARD PROTEIN 3"/>
    <property type="match status" value="1"/>
</dbReference>
<comment type="subcellular location">
    <subcellularLocation>
        <location evidence="1">Membrane</location>
        <topology evidence="1">Multi-pass membrane protein</topology>
    </subcellularLocation>
</comment>
<feature type="transmembrane region" description="Helical" evidence="7">
    <location>
        <begin position="132"/>
        <end position="158"/>
    </location>
</feature>
<dbReference type="GO" id="GO:0015123">
    <property type="term" value="F:acetate transmembrane transporter activity"/>
    <property type="evidence" value="ECO:0007669"/>
    <property type="project" value="TreeGrafter"/>
</dbReference>
<evidence type="ECO:0000256" key="3">
    <source>
        <dbReference type="ARBA" id="ARBA00022692"/>
    </source>
</evidence>
<reference evidence="8 9" key="1">
    <citation type="submission" date="2019-09" db="EMBL/GenBank/DDBJ databases">
        <authorList>
            <person name="Brejova B."/>
        </authorList>
    </citation>
    <scope>NUCLEOTIDE SEQUENCE [LARGE SCALE GENOMIC DNA]</scope>
</reference>
<feature type="transmembrane region" description="Helical" evidence="7">
    <location>
        <begin position="105"/>
        <end position="126"/>
    </location>
</feature>
<dbReference type="RefSeq" id="XP_031856665.1">
    <property type="nucleotide sequence ID" value="XM_032000774.1"/>
</dbReference>
<evidence type="ECO:0000313" key="8">
    <source>
        <dbReference type="EMBL" id="VVT58146.1"/>
    </source>
</evidence>
<keyword evidence="9" id="KW-1185">Reference proteome</keyword>
<organism evidence="8 9">
    <name type="scientific">Magnusiomyces paraingens</name>
    <dbReference type="NCBI Taxonomy" id="2606893"/>
    <lineage>
        <taxon>Eukaryota</taxon>
        <taxon>Fungi</taxon>
        <taxon>Dikarya</taxon>
        <taxon>Ascomycota</taxon>
        <taxon>Saccharomycotina</taxon>
        <taxon>Dipodascomycetes</taxon>
        <taxon>Dipodascales</taxon>
        <taxon>Dipodascaceae</taxon>
        <taxon>Magnusiomyces</taxon>
    </lineage>
</organism>